<evidence type="ECO:0000256" key="1">
    <source>
        <dbReference type="ARBA" id="ARBA00023125"/>
    </source>
</evidence>
<evidence type="ECO:0000313" key="5">
    <source>
        <dbReference type="Proteomes" id="UP000273982"/>
    </source>
</evidence>
<accession>A0A3G8M3K9</accession>
<gene>
    <name evidence="4" type="ORF">EHO51_07085</name>
</gene>
<organism evidence="4 5">
    <name type="scientific">Methylocystis rosea</name>
    <dbReference type="NCBI Taxonomy" id="173366"/>
    <lineage>
        <taxon>Bacteria</taxon>
        <taxon>Pseudomonadati</taxon>
        <taxon>Pseudomonadota</taxon>
        <taxon>Alphaproteobacteria</taxon>
        <taxon>Hyphomicrobiales</taxon>
        <taxon>Methylocystaceae</taxon>
        <taxon>Methylocystis</taxon>
    </lineage>
</organism>
<evidence type="ECO:0000256" key="2">
    <source>
        <dbReference type="PROSITE-ProRule" id="PRU00335"/>
    </source>
</evidence>
<feature type="domain" description="HTH tetR-type" evidence="3">
    <location>
        <begin position="4"/>
        <end position="64"/>
    </location>
</feature>
<dbReference type="Proteomes" id="UP000273982">
    <property type="component" value="Chromosome"/>
</dbReference>
<name>A0A3G8M3K9_9HYPH</name>
<dbReference type="KEGG" id="mros:EHO51_07085"/>
<reference evidence="4 5" key="1">
    <citation type="submission" date="2018-11" db="EMBL/GenBank/DDBJ databases">
        <title>Genome squencing of methanotrophic bacteria isolated from alkaline groundwater in Korea.</title>
        <authorList>
            <person name="Nguyen L.N."/>
        </authorList>
    </citation>
    <scope>NUCLEOTIDE SEQUENCE [LARGE SCALE GENOMIC DNA]</scope>
    <source>
        <strain evidence="4 5">GW6</strain>
    </source>
</reference>
<dbReference type="RefSeq" id="WP_124738303.1">
    <property type="nucleotide sequence ID" value="NZ_CP034086.1"/>
</dbReference>
<dbReference type="InterPro" id="IPR001647">
    <property type="entry name" value="HTH_TetR"/>
</dbReference>
<dbReference type="GO" id="GO:0003677">
    <property type="term" value="F:DNA binding"/>
    <property type="evidence" value="ECO:0007669"/>
    <property type="project" value="UniProtKB-UniRule"/>
</dbReference>
<proteinExistence type="predicted"/>
<dbReference type="PROSITE" id="PS50977">
    <property type="entry name" value="HTH_TETR_2"/>
    <property type="match status" value="1"/>
</dbReference>
<dbReference type="SUPFAM" id="SSF46689">
    <property type="entry name" value="Homeodomain-like"/>
    <property type="match status" value="1"/>
</dbReference>
<dbReference type="AlphaFoldDB" id="A0A3G8M3K9"/>
<keyword evidence="1 2" id="KW-0238">DNA-binding</keyword>
<sequence length="225" mass="25309">MTSGGSRDRVIDATLRLATRREFSDVTLTDIAHEAGISLADLRELFPSKGAIMGAFSRRIDREVLDAAPKEASHEPARERLYDILRRRLDSLEPHREALASVGRWAARDPLTAAALNRETVNSMRFMLEAADIDSEGPVGSLKLQGLALAWGRVLEDWFAGDIHDALSTLDRELTRGERYVDRAEDFARLTRPFYSFAQSLLGWRTRRGGRDYHDDDSGYPHARA</sequence>
<dbReference type="EMBL" id="CP034086">
    <property type="protein sequence ID" value="AZG76511.1"/>
    <property type="molecule type" value="Genomic_DNA"/>
</dbReference>
<feature type="DNA-binding region" description="H-T-H motif" evidence="2">
    <location>
        <begin position="27"/>
        <end position="46"/>
    </location>
</feature>
<evidence type="ECO:0000313" key="4">
    <source>
        <dbReference type="EMBL" id="AZG76511.1"/>
    </source>
</evidence>
<protein>
    <submittedName>
        <fullName evidence="4">TetR family transcriptional regulator</fullName>
    </submittedName>
</protein>
<evidence type="ECO:0000259" key="3">
    <source>
        <dbReference type="PROSITE" id="PS50977"/>
    </source>
</evidence>
<dbReference type="Gene3D" id="1.10.357.10">
    <property type="entry name" value="Tetracycline Repressor, domain 2"/>
    <property type="match status" value="1"/>
</dbReference>
<dbReference type="InterPro" id="IPR009057">
    <property type="entry name" value="Homeodomain-like_sf"/>
</dbReference>